<protein>
    <recommendedName>
        <fullName evidence="4">SlyX protein</fullName>
    </recommendedName>
</protein>
<keyword evidence="1" id="KW-0175">Coiled coil</keyword>
<dbReference type="EMBL" id="BMEO01000001">
    <property type="protein sequence ID" value="GGF84804.1"/>
    <property type="molecule type" value="Genomic_DNA"/>
</dbReference>
<reference evidence="2" key="1">
    <citation type="journal article" date="2014" name="Int. J. Syst. Evol. Microbiol.">
        <title>Complete genome sequence of Corynebacterium casei LMG S-19264T (=DSM 44701T), isolated from a smear-ripened cheese.</title>
        <authorList>
            <consortium name="US DOE Joint Genome Institute (JGI-PGF)"/>
            <person name="Walter F."/>
            <person name="Albersmeier A."/>
            <person name="Kalinowski J."/>
            <person name="Ruckert C."/>
        </authorList>
    </citation>
    <scope>NUCLEOTIDE SEQUENCE</scope>
    <source>
        <strain evidence="2">CGMCC 1.12181</strain>
    </source>
</reference>
<gene>
    <name evidence="2" type="ORF">GCM10011365_02250</name>
</gene>
<dbReference type="PANTHER" id="PTHR36508:SF1">
    <property type="entry name" value="PROTEIN SLYX"/>
    <property type="match status" value="1"/>
</dbReference>
<evidence type="ECO:0000313" key="2">
    <source>
        <dbReference type="EMBL" id="GGF84804.1"/>
    </source>
</evidence>
<feature type="coiled-coil region" evidence="1">
    <location>
        <begin position="4"/>
        <end position="62"/>
    </location>
</feature>
<evidence type="ECO:0000256" key="1">
    <source>
        <dbReference type="SAM" id="Coils"/>
    </source>
</evidence>
<dbReference type="Pfam" id="PF04102">
    <property type="entry name" value="SlyX"/>
    <property type="match status" value="1"/>
</dbReference>
<organism evidence="2 3">
    <name type="scientific">Marinicella pacifica</name>
    <dbReference type="NCBI Taxonomy" id="1171543"/>
    <lineage>
        <taxon>Bacteria</taxon>
        <taxon>Pseudomonadati</taxon>
        <taxon>Pseudomonadota</taxon>
        <taxon>Gammaproteobacteria</taxon>
        <taxon>Lysobacterales</taxon>
        <taxon>Marinicellaceae</taxon>
        <taxon>Marinicella</taxon>
    </lineage>
</organism>
<dbReference type="RefSeq" id="WP_188363823.1">
    <property type="nucleotide sequence ID" value="NZ_BAABJF010000011.1"/>
</dbReference>
<evidence type="ECO:0008006" key="4">
    <source>
        <dbReference type="Google" id="ProtNLM"/>
    </source>
</evidence>
<name>A0A917CCX4_9GAMM</name>
<proteinExistence type="predicted"/>
<evidence type="ECO:0000313" key="3">
    <source>
        <dbReference type="Proteomes" id="UP000605253"/>
    </source>
</evidence>
<sequence>MSNIDELIQKQIDLETRMAFLEDTVDSLNTTVYRQNEQLTQLKQHNSQLKDQLKQVHEAIEAAPQDETPPHY</sequence>
<reference evidence="2" key="2">
    <citation type="submission" date="2020-09" db="EMBL/GenBank/DDBJ databases">
        <authorList>
            <person name="Sun Q."/>
            <person name="Zhou Y."/>
        </authorList>
    </citation>
    <scope>NUCLEOTIDE SEQUENCE</scope>
    <source>
        <strain evidence="2">CGMCC 1.12181</strain>
    </source>
</reference>
<dbReference type="InterPro" id="IPR007236">
    <property type="entry name" value="SlyX"/>
</dbReference>
<dbReference type="Proteomes" id="UP000605253">
    <property type="component" value="Unassembled WGS sequence"/>
</dbReference>
<comment type="caution">
    <text evidence="2">The sequence shown here is derived from an EMBL/GenBank/DDBJ whole genome shotgun (WGS) entry which is preliminary data.</text>
</comment>
<accession>A0A917CCX4</accession>
<dbReference type="PANTHER" id="PTHR36508">
    <property type="entry name" value="PROTEIN SLYX"/>
    <property type="match status" value="1"/>
</dbReference>
<dbReference type="Gene3D" id="1.20.5.300">
    <property type="match status" value="1"/>
</dbReference>
<dbReference type="AlphaFoldDB" id="A0A917CCX4"/>
<keyword evidence="3" id="KW-1185">Reference proteome</keyword>